<name>A0AAN6P7C4_9PEZI</name>
<dbReference type="Proteomes" id="UP001303115">
    <property type="component" value="Unassembled WGS sequence"/>
</dbReference>
<proteinExistence type="predicted"/>
<gene>
    <name evidence="1" type="ORF">C8A01DRAFT_50313</name>
</gene>
<reference evidence="2" key="1">
    <citation type="journal article" date="2023" name="Mol. Phylogenet. Evol.">
        <title>Genome-scale phylogeny and comparative genomics of the fungal order Sordariales.</title>
        <authorList>
            <person name="Hensen N."/>
            <person name="Bonometti L."/>
            <person name="Westerberg I."/>
            <person name="Brannstrom I.O."/>
            <person name="Guillou S."/>
            <person name="Cros-Aarteil S."/>
            <person name="Calhoun S."/>
            <person name="Haridas S."/>
            <person name="Kuo A."/>
            <person name="Mondo S."/>
            <person name="Pangilinan J."/>
            <person name="Riley R."/>
            <person name="LaButti K."/>
            <person name="Andreopoulos B."/>
            <person name="Lipzen A."/>
            <person name="Chen C."/>
            <person name="Yan M."/>
            <person name="Daum C."/>
            <person name="Ng V."/>
            <person name="Clum A."/>
            <person name="Steindorff A."/>
            <person name="Ohm R.A."/>
            <person name="Martin F."/>
            <person name="Silar P."/>
            <person name="Natvig D.O."/>
            <person name="Lalanne C."/>
            <person name="Gautier V."/>
            <person name="Ament-Velasquez S.L."/>
            <person name="Kruys A."/>
            <person name="Hutchinson M.I."/>
            <person name="Powell A.J."/>
            <person name="Barry K."/>
            <person name="Miller A.N."/>
            <person name="Grigoriev I.V."/>
            <person name="Debuchy R."/>
            <person name="Gladieux P."/>
            <person name="Hiltunen Thoren M."/>
            <person name="Johannesson H."/>
        </authorList>
    </citation>
    <scope>NUCLEOTIDE SEQUENCE [LARGE SCALE GENOMIC DNA]</scope>
    <source>
        <strain evidence="2">CBS 284.82</strain>
    </source>
</reference>
<protein>
    <submittedName>
        <fullName evidence="1">Uncharacterized protein</fullName>
    </submittedName>
</protein>
<organism evidence="1 2">
    <name type="scientific">Parachaetomium inaequale</name>
    <dbReference type="NCBI Taxonomy" id="2588326"/>
    <lineage>
        <taxon>Eukaryota</taxon>
        <taxon>Fungi</taxon>
        <taxon>Dikarya</taxon>
        <taxon>Ascomycota</taxon>
        <taxon>Pezizomycotina</taxon>
        <taxon>Sordariomycetes</taxon>
        <taxon>Sordariomycetidae</taxon>
        <taxon>Sordariales</taxon>
        <taxon>Chaetomiaceae</taxon>
        <taxon>Parachaetomium</taxon>
    </lineage>
</organism>
<accession>A0AAN6P7C4</accession>
<sequence length="345" mass="38167">MAGPQLDAILDKQHRNVLNGAVRNVLGTELALETCAQIADGLPLARVAYDQYGRRREQGHPVSGHTSLCPGAEEIARDFLSGFAIDRLNFDDQLLQAYQSAPPGHHSFHCRLIELVAVAVHKMAVLLFGQGHRVHDKEPKNATSSIDIVSSWQSRLNREALIPPPGPTLFEHVSYGARDQYPDGVADAVGYWAENIILGGVVLFDRSEAWDDERTPEPNVYLHSDRDGVTFRVWQALDEQQQALVDFLLSSSPVGTCPCPLAASDKNLTRINPEGATEKKVYRDIWEREPPNRRGGFGARGLGGCIMRPLDYPKEALSKLESCLKYYAAFQTPVREKGGVLENFA</sequence>
<keyword evidence="2" id="KW-1185">Reference proteome</keyword>
<dbReference type="AlphaFoldDB" id="A0AAN6P7C4"/>
<comment type="caution">
    <text evidence="1">The sequence shown here is derived from an EMBL/GenBank/DDBJ whole genome shotgun (WGS) entry which is preliminary data.</text>
</comment>
<evidence type="ECO:0000313" key="2">
    <source>
        <dbReference type="Proteomes" id="UP001303115"/>
    </source>
</evidence>
<evidence type="ECO:0000313" key="1">
    <source>
        <dbReference type="EMBL" id="KAK4033024.1"/>
    </source>
</evidence>
<dbReference type="EMBL" id="MU854557">
    <property type="protein sequence ID" value="KAK4033024.1"/>
    <property type="molecule type" value="Genomic_DNA"/>
</dbReference>